<accession>A2BIV5</accession>
<evidence type="ECO:0000259" key="5">
    <source>
        <dbReference type="PROSITE" id="PS50943"/>
    </source>
</evidence>
<dbReference type="HOGENOM" id="CLU_075726_1_0_2"/>
<dbReference type="GO" id="GO:0003700">
    <property type="term" value="F:DNA-binding transcription factor activity"/>
    <property type="evidence" value="ECO:0007669"/>
    <property type="project" value="UniProtKB-UniRule"/>
</dbReference>
<dbReference type="Pfam" id="PF01381">
    <property type="entry name" value="HTH_3"/>
    <property type="match status" value="1"/>
</dbReference>
<dbReference type="Pfam" id="PF26553">
    <property type="entry name" value="PDDEXK_19"/>
    <property type="match status" value="1"/>
</dbReference>
<keyword evidence="1 4" id="KW-0805">Transcription regulation</keyword>
<dbReference type="SUPFAM" id="SSF47413">
    <property type="entry name" value="lambda repressor-like DNA-binding domains"/>
    <property type="match status" value="1"/>
</dbReference>
<evidence type="ECO:0000313" key="7">
    <source>
        <dbReference type="Proteomes" id="UP000002593"/>
    </source>
</evidence>
<name>A2BIV5_HYPBU</name>
<dbReference type="InterPro" id="IPR059051">
    <property type="entry name" value="MTH_967_PDDEXK"/>
</dbReference>
<dbReference type="eggNOG" id="arCOG04152">
    <property type="taxonomic scope" value="Archaea"/>
</dbReference>
<dbReference type="InterPro" id="IPR010982">
    <property type="entry name" value="Lambda_DNA-bd_dom_sf"/>
</dbReference>
<evidence type="ECO:0000313" key="6">
    <source>
        <dbReference type="EMBL" id="ABM79911.1"/>
    </source>
</evidence>
<keyword evidence="7" id="KW-1185">Reference proteome</keyword>
<keyword evidence="3 4" id="KW-0804">Transcription</keyword>
<dbReference type="Gene3D" id="1.10.260.40">
    <property type="entry name" value="lambda repressor-like DNA-binding domains"/>
    <property type="match status" value="1"/>
</dbReference>
<dbReference type="CDD" id="cd00093">
    <property type="entry name" value="HTH_XRE"/>
    <property type="match status" value="1"/>
</dbReference>
<evidence type="ECO:0000256" key="4">
    <source>
        <dbReference type="HAMAP-Rule" id="MF_00584"/>
    </source>
</evidence>
<dbReference type="InterPro" id="IPR001387">
    <property type="entry name" value="Cro/C1-type_HTH"/>
</dbReference>
<gene>
    <name evidence="6" type="ordered locus">Hbut_0033</name>
</gene>
<evidence type="ECO:0000256" key="2">
    <source>
        <dbReference type="ARBA" id="ARBA00023125"/>
    </source>
</evidence>
<dbReference type="Proteomes" id="UP000002593">
    <property type="component" value="Chromosome"/>
</dbReference>
<feature type="domain" description="HTH cro/C1-type" evidence="5">
    <location>
        <begin position="134"/>
        <end position="182"/>
    </location>
</feature>
<dbReference type="GO" id="GO:0003677">
    <property type="term" value="F:DNA binding"/>
    <property type="evidence" value="ECO:0007669"/>
    <property type="project" value="UniProtKB-KW"/>
</dbReference>
<sequence>MRLDELLEATVRLLYSQGYSVEKISYPENPQRRGIDVVASKSNGEALLVKVIEDAAQLGPKDVRELRQCSRLLEASGIIVAERSNGVEIDDIVAIEKSGVYVVNVDGLGAALRNEVYVVHRQGNLYMRVNGEKLREERLRRGYSLGDLASLLNVTRRSVYLYEQEEVDVSLSTALKLMEIFGDEIFKPIPVIARERGREHSYQGQLKPTMQAPRTASGEASRAIRGIIEAGGEAIETKRIPPDIVARINDDKLLILIERRRDKKFEKRVYEAVKVATRVSARIMAVVSSSEYVSEVRAFGEVDVYRNVEEMLRDIGKT</sequence>
<dbReference type="GeneID" id="4781498"/>
<keyword evidence="2 4" id="KW-0238">DNA-binding</keyword>
<dbReference type="AlphaFoldDB" id="A2BIV5"/>
<protein>
    <recommendedName>
        <fullName evidence="4">Putative HTH-type transcriptional regulatory protein Hbut_0033</fullName>
    </recommendedName>
</protein>
<organism evidence="6 7">
    <name type="scientific">Hyperthermus butylicus (strain DSM 5456 / JCM 9403 / PLM1-5)</name>
    <dbReference type="NCBI Taxonomy" id="415426"/>
    <lineage>
        <taxon>Archaea</taxon>
        <taxon>Thermoproteota</taxon>
        <taxon>Thermoprotei</taxon>
        <taxon>Desulfurococcales</taxon>
        <taxon>Pyrodictiaceae</taxon>
        <taxon>Hyperthermus</taxon>
    </lineage>
</organism>
<dbReference type="KEGG" id="hbu:Hbut_0033"/>
<dbReference type="RefSeq" id="WP_011821228.1">
    <property type="nucleotide sequence ID" value="NC_008818.1"/>
</dbReference>
<evidence type="ECO:0000256" key="3">
    <source>
        <dbReference type="ARBA" id="ARBA00023163"/>
    </source>
</evidence>
<dbReference type="InterPro" id="IPR020886">
    <property type="entry name" value="MTH_967-like"/>
</dbReference>
<dbReference type="STRING" id="415426.Hbut_0033"/>
<dbReference type="EnsemblBacteria" id="ABM79911">
    <property type="protein sequence ID" value="ABM79911"/>
    <property type="gene ID" value="Hbut_0033"/>
</dbReference>
<dbReference type="SMART" id="SM00530">
    <property type="entry name" value="HTH_XRE"/>
    <property type="match status" value="1"/>
</dbReference>
<dbReference type="HAMAP" id="MF_00584">
    <property type="entry name" value="HTH_type_cro_C1"/>
    <property type="match status" value="1"/>
</dbReference>
<dbReference type="PROSITE" id="PS50943">
    <property type="entry name" value="HTH_CROC1"/>
    <property type="match status" value="1"/>
</dbReference>
<reference evidence="6 7" key="1">
    <citation type="journal article" date="2007" name="Archaea">
        <title>The genome of Hyperthermus butylicus: a sulfur-reducing, peptide fermenting, neutrophilic Crenarchaeote growing up to 108 degrees C.</title>
        <authorList>
            <person name="Brugger K."/>
            <person name="Chen L."/>
            <person name="Stark M."/>
            <person name="Zibat A."/>
            <person name="Redder P."/>
            <person name="Ruepp A."/>
            <person name="Awayez M."/>
            <person name="She Q."/>
            <person name="Garrett R.A."/>
            <person name="Klenk H.P."/>
        </authorList>
    </citation>
    <scope>NUCLEOTIDE SEQUENCE [LARGE SCALE GENOMIC DNA]</scope>
    <source>
        <strain evidence="7">DSM 5456 / JCM 9403 / PLM1-5</strain>
    </source>
</reference>
<proteinExistence type="inferred from homology"/>
<evidence type="ECO:0000256" key="1">
    <source>
        <dbReference type="ARBA" id="ARBA00023015"/>
    </source>
</evidence>
<dbReference type="EMBL" id="CP000493">
    <property type="protein sequence ID" value="ABM79911.1"/>
    <property type="molecule type" value="Genomic_DNA"/>
</dbReference>
<dbReference type="OrthoDB" id="31424at2157"/>